<keyword evidence="2" id="KW-0805">Transcription regulation</keyword>
<keyword evidence="4" id="KW-0804">Transcription</keyword>
<evidence type="ECO:0000313" key="8">
    <source>
        <dbReference type="Proteomes" id="UP000287352"/>
    </source>
</evidence>
<comment type="similarity">
    <text evidence="1">Belongs to the sigma-70 factor family. ECF subfamily.</text>
</comment>
<dbReference type="SUPFAM" id="SSF88659">
    <property type="entry name" value="Sigma3 and sigma4 domains of RNA polymerase sigma factors"/>
    <property type="match status" value="1"/>
</dbReference>
<dbReference type="Gene3D" id="1.10.10.10">
    <property type="entry name" value="Winged helix-like DNA-binding domain superfamily/Winged helix DNA-binding domain"/>
    <property type="match status" value="1"/>
</dbReference>
<dbReference type="InterPro" id="IPR013249">
    <property type="entry name" value="RNA_pol_sigma70_r4_t2"/>
</dbReference>
<dbReference type="RefSeq" id="WP_126582877.1">
    <property type="nucleotide sequence ID" value="NZ_BIFR01000002.1"/>
</dbReference>
<evidence type="ECO:0000256" key="2">
    <source>
        <dbReference type="ARBA" id="ARBA00023015"/>
    </source>
</evidence>
<accession>A0A402A8I4</accession>
<name>A0A402A8I4_9CHLR</name>
<dbReference type="InterPro" id="IPR014284">
    <property type="entry name" value="RNA_pol_sigma-70_dom"/>
</dbReference>
<dbReference type="InterPro" id="IPR036388">
    <property type="entry name" value="WH-like_DNA-bd_sf"/>
</dbReference>
<dbReference type="Pfam" id="PF04542">
    <property type="entry name" value="Sigma70_r2"/>
    <property type="match status" value="1"/>
</dbReference>
<feature type="domain" description="RNA polymerase sigma factor 70 region 4 type 2" evidence="6">
    <location>
        <begin position="115"/>
        <end position="162"/>
    </location>
</feature>
<dbReference type="InterPro" id="IPR013325">
    <property type="entry name" value="RNA_pol_sigma_r2"/>
</dbReference>
<dbReference type="InterPro" id="IPR013324">
    <property type="entry name" value="RNA_pol_sigma_r3/r4-like"/>
</dbReference>
<dbReference type="PANTHER" id="PTHR43133">
    <property type="entry name" value="RNA POLYMERASE ECF-TYPE SIGMA FACTO"/>
    <property type="match status" value="1"/>
</dbReference>
<dbReference type="SUPFAM" id="SSF88946">
    <property type="entry name" value="Sigma2 domain of RNA polymerase sigma factors"/>
    <property type="match status" value="1"/>
</dbReference>
<dbReference type="InterPro" id="IPR007627">
    <property type="entry name" value="RNA_pol_sigma70_r2"/>
</dbReference>
<evidence type="ECO:0000259" key="6">
    <source>
        <dbReference type="Pfam" id="PF08281"/>
    </source>
</evidence>
<dbReference type="Proteomes" id="UP000287352">
    <property type="component" value="Unassembled WGS sequence"/>
</dbReference>
<dbReference type="Pfam" id="PF08281">
    <property type="entry name" value="Sigma70_r4_2"/>
    <property type="match status" value="1"/>
</dbReference>
<evidence type="ECO:0000313" key="7">
    <source>
        <dbReference type="EMBL" id="GCE15408.1"/>
    </source>
</evidence>
<keyword evidence="3" id="KW-0731">Sigma factor</keyword>
<comment type="caution">
    <text evidence="7">The sequence shown here is derived from an EMBL/GenBank/DDBJ whole genome shotgun (WGS) entry which is preliminary data.</text>
</comment>
<dbReference type="OrthoDB" id="164159at2"/>
<dbReference type="EMBL" id="BIFR01000002">
    <property type="protein sequence ID" value="GCE15408.1"/>
    <property type="molecule type" value="Genomic_DNA"/>
</dbReference>
<evidence type="ECO:0000256" key="4">
    <source>
        <dbReference type="ARBA" id="ARBA00023163"/>
    </source>
</evidence>
<organism evidence="7 8">
    <name type="scientific">Tengunoibacter tsumagoiensis</name>
    <dbReference type="NCBI Taxonomy" id="2014871"/>
    <lineage>
        <taxon>Bacteria</taxon>
        <taxon>Bacillati</taxon>
        <taxon>Chloroflexota</taxon>
        <taxon>Ktedonobacteria</taxon>
        <taxon>Ktedonobacterales</taxon>
        <taxon>Dictyobacteraceae</taxon>
        <taxon>Tengunoibacter</taxon>
    </lineage>
</organism>
<sequence length="183" mass="21021">MLNSADEISPTDHGEMFRCYGPPIFTYLRLHASSREEAEDLTLDVFTAALGNPQLLTWSGPRQLGWLRRVAANKLTDSYRRANRRPAMALDQFAEILFDENDPVLVAQHREDYSQLHQHIQQLSPLQQQLLRLRYGHGLHTAEIAELLNKNEPAVRQMLSRTISLLRTMYNIPSTRNSKGERA</sequence>
<dbReference type="GO" id="GO:0006352">
    <property type="term" value="P:DNA-templated transcription initiation"/>
    <property type="evidence" value="ECO:0007669"/>
    <property type="project" value="InterPro"/>
</dbReference>
<dbReference type="AlphaFoldDB" id="A0A402A8I4"/>
<dbReference type="InterPro" id="IPR039425">
    <property type="entry name" value="RNA_pol_sigma-70-like"/>
</dbReference>
<evidence type="ECO:0008006" key="9">
    <source>
        <dbReference type="Google" id="ProtNLM"/>
    </source>
</evidence>
<gene>
    <name evidence="7" type="ORF">KTT_52670</name>
</gene>
<protein>
    <recommendedName>
        <fullName evidence="9">DNA-directed RNA polymerase sigma-70 factor</fullName>
    </recommendedName>
</protein>
<feature type="domain" description="RNA polymerase sigma-70 region 2" evidence="5">
    <location>
        <begin position="16"/>
        <end position="85"/>
    </location>
</feature>
<dbReference type="GO" id="GO:0016987">
    <property type="term" value="F:sigma factor activity"/>
    <property type="evidence" value="ECO:0007669"/>
    <property type="project" value="UniProtKB-KW"/>
</dbReference>
<proteinExistence type="inferred from homology"/>
<evidence type="ECO:0000256" key="3">
    <source>
        <dbReference type="ARBA" id="ARBA00023082"/>
    </source>
</evidence>
<evidence type="ECO:0000259" key="5">
    <source>
        <dbReference type="Pfam" id="PF04542"/>
    </source>
</evidence>
<evidence type="ECO:0000256" key="1">
    <source>
        <dbReference type="ARBA" id="ARBA00010641"/>
    </source>
</evidence>
<dbReference type="PANTHER" id="PTHR43133:SF57">
    <property type="entry name" value="RNA POLYMERASE SIGMA-70 FACTOR"/>
    <property type="match status" value="1"/>
</dbReference>
<dbReference type="Gene3D" id="1.10.1740.10">
    <property type="match status" value="1"/>
</dbReference>
<keyword evidence="8" id="KW-1185">Reference proteome</keyword>
<dbReference type="GO" id="GO:0003677">
    <property type="term" value="F:DNA binding"/>
    <property type="evidence" value="ECO:0007669"/>
    <property type="project" value="InterPro"/>
</dbReference>
<reference evidence="8" key="1">
    <citation type="submission" date="2018-12" db="EMBL/GenBank/DDBJ databases">
        <title>Tengunoibacter tsumagoiensis gen. nov., sp. nov., Dictyobacter kobayashii sp. nov., D. alpinus sp. nov., and D. joshuensis sp. nov. and description of Dictyobacteraceae fam. nov. within the order Ktedonobacterales isolated from Tengu-no-mugimeshi.</title>
        <authorList>
            <person name="Wang C.M."/>
            <person name="Zheng Y."/>
            <person name="Sakai Y."/>
            <person name="Toyoda A."/>
            <person name="Minakuchi Y."/>
            <person name="Abe K."/>
            <person name="Yokota A."/>
            <person name="Yabe S."/>
        </authorList>
    </citation>
    <scope>NUCLEOTIDE SEQUENCE [LARGE SCALE GENOMIC DNA]</scope>
    <source>
        <strain evidence="8">Uno3</strain>
    </source>
</reference>
<dbReference type="NCBIfam" id="TIGR02937">
    <property type="entry name" value="sigma70-ECF"/>
    <property type="match status" value="1"/>
</dbReference>